<name>A0A4R2FD79_9GAMM</name>
<dbReference type="GO" id="GO:0005975">
    <property type="term" value="P:carbohydrate metabolic process"/>
    <property type="evidence" value="ECO:0007669"/>
    <property type="project" value="InterPro"/>
</dbReference>
<organism evidence="1 2">
    <name type="scientific">Shewanella fodinae</name>
    <dbReference type="NCBI Taxonomy" id="552357"/>
    <lineage>
        <taxon>Bacteria</taxon>
        <taxon>Pseudomonadati</taxon>
        <taxon>Pseudomonadota</taxon>
        <taxon>Gammaproteobacteria</taxon>
        <taxon>Alteromonadales</taxon>
        <taxon>Shewanellaceae</taxon>
        <taxon>Shewanella</taxon>
    </lineage>
</organism>
<accession>A0A4R2FD79</accession>
<dbReference type="AlphaFoldDB" id="A0A4R2FD79"/>
<proteinExistence type="predicted"/>
<dbReference type="InterPro" id="IPR008928">
    <property type="entry name" value="6-hairpin_glycosidase_sf"/>
</dbReference>
<reference evidence="1 2" key="1">
    <citation type="submission" date="2019-03" db="EMBL/GenBank/DDBJ databases">
        <title>Freshwater and sediment microbial communities from various areas in North America, analyzing microbe dynamics in response to fracking.</title>
        <authorList>
            <person name="Lamendella R."/>
        </authorList>
    </citation>
    <scope>NUCLEOTIDE SEQUENCE [LARGE SCALE GENOMIC DNA]</scope>
    <source>
        <strain evidence="1 2">74A</strain>
    </source>
</reference>
<dbReference type="SUPFAM" id="SSF48208">
    <property type="entry name" value="Six-hairpin glycosidases"/>
    <property type="match status" value="1"/>
</dbReference>
<comment type="caution">
    <text evidence="1">The sequence shown here is derived from an EMBL/GenBank/DDBJ whole genome shotgun (WGS) entry which is preliminary data.</text>
</comment>
<evidence type="ECO:0008006" key="3">
    <source>
        <dbReference type="Google" id="ProtNLM"/>
    </source>
</evidence>
<evidence type="ECO:0000313" key="1">
    <source>
        <dbReference type="EMBL" id="TCN86264.1"/>
    </source>
</evidence>
<protein>
    <recommendedName>
        <fullName evidence="3">Beta-L-arabinofuranosidase (Glycosyl hydrolase family 127)</fullName>
    </recommendedName>
</protein>
<keyword evidence="2" id="KW-1185">Reference proteome</keyword>
<dbReference type="Proteomes" id="UP000294832">
    <property type="component" value="Unassembled WGS sequence"/>
</dbReference>
<dbReference type="EMBL" id="SLWF01000007">
    <property type="protein sequence ID" value="TCN86264.1"/>
    <property type="molecule type" value="Genomic_DNA"/>
</dbReference>
<dbReference type="Gene3D" id="1.50.10.10">
    <property type="match status" value="1"/>
</dbReference>
<sequence>MVQFAFAREQIVRPDGVYPKYGAVDRDYYGQEYDGFQDTFTSSLYANLEWGRFAQAAAVLDGYFSDFVADDGMINMRGPETAQFGLTLSLLARYYRYTADKALLQKHRHKIAATASILLELHDVSLQLPQDDPGYGLIHGWNESDACLFEDPAIWWKPYFANSAMTVRGLNDIAAIWGKIGGERSLAQHWQTRAKQLHARLEQSIRANIRHDMKPPYIGPLPGAKLTFRQALAQQNPSEQGWPHRAYAELLHADVLPTELSHLVINCMRAYGATSIGVVANITAANEHERNLLGFISYGYARQLLSLGRVDEYLLFMYAHRYHAHTPGSWTAGEVTDITGGMPLFCMPAQLTIPLLLRWALVFDDEHGLHLAKALPHAWLFSGQQVSCEPVPTPWGKTGLSLQYDPQLQRLDGKLALPEGQPQALWLTLRLPQGKRWQKLQVGDQVLLPQGPAADRFNLKGLRGNVSLQALLA</sequence>
<dbReference type="InterPro" id="IPR012341">
    <property type="entry name" value="6hp_glycosidase-like_sf"/>
</dbReference>
<evidence type="ECO:0000313" key="2">
    <source>
        <dbReference type="Proteomes" id="UP000294832"/>
    </source>
</evidence>
<gene>
    <name evidence="1" type="ORF">EDC91_10714</name>
</gene>